<name>A0A8H3TZM9_9TREE</name>
<accession>A0A8H3TZM9</accession>
<evidence type="ECO:0000313" key="2">
    <source>
        <dbReference type="EMBL" id="GHJ90082.1"/>
    </source>
</evidence>
<organism evidence="2 3">
    <name type="scientific">Naganishia liquefaciens</name>
    <dbReference type="NCBI Taxonomy" id="104408"/>
    <lineage>
        <taxon>Eukaryota</taxon>
        <taxon>Fungi</taxon>
        <taxon>Dikarya</taxon>
        <taxon>Basidiomycota</taxon>
        <taxon>Agaricomycotina</taxon>
        <taxon>Tremellomycetes</taxon>
        <taxon>Filobasidiales</taxon>
        <taxon>Filobasidiaceae</taxon>
        <taxon>Naganishia</taxon>
    </lineage>
</organism>
<dbReference type="Pfam" id="PF25534">
    <property type="entry name" value="DUF7918"/>
    <property type="match status" value="1"/>
</dbReference>
<protein>
    <recommendedName>
        <fullName evidence="1">DUF7918 domain-containing protein</fullName>
    </recommendedName>
</protein>
<proteinExistence type="predicted"/>
<evidence type="ECO:0000313" key="3">
    <source>
        <dbReference type="Proteomes" id="UP000620104"/>
    </source>
</evidence>
<evidence type="ECO:0000259" key="1">
    <source>
        <dbReference type="Pfam" id="PF25534"/>
    </source>
</evidence>
<dbReference type="EMBL" id="BLZA01000057">
    <property type="protein sequence ID" value="GHJ90082.1"/>
    <property type="molecule type" value="Genomic_DNA"/>
</dbReference>
<keyword evidence="3" id="KW-1185">Reference proteome</keyword>
<reference evidence="2" key="1">
    <citation type="submission" date="2020-07" db="EMBL/GenBank/DDBJ databases">
        <title>Draft Genome Sequence of a Deep-Sea Yeast, Naganishia (Cryptococcus) liquefaciens strain N6.</title>
        <authorList>
            <person name="Han Y.W."/>
            <person name="Kajitani R."/>
            <person name="Morimoto H."/>
            <person name="Parhat M."/>
            <person name="Tsubouchi H."/>
            <person name="Bakenova O."/>
            <person name="Ogata M."/>
            <person name="Argunhan B."/>
            <person name="Aoki R."/>
            <person name="Kajiwara S."/>
            <person name="Itoh T."/>
            <person name="Iwasaki H."/>
        </authorList>
    </citation>
    <scope>NUCLEOTIDE SEQUENCE</scope>
    <source>
        <strain evidence="2">N6</strain>
    </source>
</reference>
<dbReference type="AlphaFoldDB" id="A0A8H3TZM9"/>
<dbReference type="InterPro" id="IPR057678">
    <property type="entry name" value="DUF7918"/>
</dbReference>
<comment type="caution">
    <text evidence="2">The sequence shown here is derived from an EMBL/GenBank/DDBJ whole genome shotgun (WGS) entry which is preliminary data.</text>
</comment>
<sequence length="314" mass="34746">MADSGNHVADKQGDFAVWITIDARPCRAFRGVIHQAGEKSQVKCMMAIEVGKNFRIHVDTTGFHSRRYQDLLARHLATSKPPLPPLDTSGMEDLEVRLSIDGRWIATHVIGAQARDRVTSFKGAAISDTAVKVFKFIDPRAAQVRRPPTGRAPPTTPPSKSAEIGTIKISIHRVRRGEPTSPWIPGKLNAIKPSSEEARQHGAITAYEQPQRLLGPEKYFIVRRMPNDKTTPLCSFEIAYHTPDELRALGIAVPTSRTRPHTGTEPTFAYRVQALPRPAFVIPDVAMLDPIARPLDGSTMEFMSMGLLTPRSSY</sequence>
<dbReference type="OrthoDB" id="2589783at2759"/>
<feature type="domain" description="DUF7918" evidence="1">
    <location>
        <begin position="89"/>
        <end position="251"/>
    </location>
</feature>
<dbReference type="Proteomes" id="UP000620104">
    <property type="component" value="Unassembled WGS sequence"/>
</dbReference>
<gene>
    <name evidence="2" type="ORF">NliqN6_6484</name>
</gene>